<evidence type="ECO:0000313" key="1">
    <source>
        <dbReference type="EMBL" id="OTF80742.1"/>
    </source>
</evidence>
<feature type="non-terminal residue" evidence="1">
    <location>
        <position position="138"/>
    </location>
</feature>
<evidence type="ECO:0000313" key="2">
    <source>
        <dbReference type="Proteomes" id="UP000194236"/>
    </source>
</evidence>
<sequence length="138" mass="15819">MNAMELYRLLNDEADQYRKEKKRNTISGIHKYIHLLKGKQLFPILLDYQNNVLSLPPLTNAEYSKIGPNTKSMFIEVTGESIPTCRMVMNELIHSFLTSTIMDDDGETLLPLFNNNEMIIEPVVCELSDIANTQNELL</sequence>
<dbReference type="GO" id="GO:0006432">
    <property type="term" value="P:phenylalanyl-tRNA aminoacylation"/>
    <property type="evidence" value="ECO:0007669"/>
    <property type="project" value="InterPro"/>
</dbReference>
<dbReference type="Proteomes" id="UP000194236">
    <property type="component" value="Unassembled WGS sequence"/>
</dbReference>
<keyword evidence="1" id="KW-0436">Ligase</keyword>
<keyword evidence="1" id="KW-0030">Aminoacyl-tRNA synthetase</keyword>
<dbReference type="EMBL" id="MUJZ01016765">
    <property type="protein sequence ID" value="OTF80742.1"/>
    <property type="molecule type" value="Genomic_DNA"/>
</dbReference>
<dbReference type="AlphaFoldDB" id="A0A1Y3BIQ4"/>
<comment type="caution">
    <text evidence="1">The sequence shown here is derived from an EMBL/GenBank/DDBJ whole genome shotgun (WGS) entry which is preliminary data.</text>
</comment>
<organism evidence="1 2">
    <name type="scientific">Euroglyphus maynei</name>
    <name type="common">Mayne's house dust mite</name>
    <dbReference type="NCBI Taxonomy" id="6958"/>
    <lineage>
        <taxon>Eukaryota</taxon>
        <taxon>Metazoa</taxon>
        <taxon>Ecdysozoa</taxon>
        <taxon>Arthropoda</taxon>
        <taxon>Chelicerata</taxon>
        <taxon>Arachnida</taxon>
        <taxon>Acari</taxon>
        <taxon>Acariformes</taxon>
        <taxon>Sarcoptiformes</taxon>
        <taxon>Astigmata</taxon>
        <taxon>Psoroptidia</taxon>
        <taxon>Analgoidea</taxon>
        <taxon>Pyroglyphidae</taxon>
        <taxon>Pyroglyphinae</taxon>
        <taxon>Euroglyphus</taxon>
    </lineage>
</organism>
<dbReference type="InterPro" id="IPR020825">
    <property type="entry name" value="Phe-tRNA_synthase-like_B3/B4"/>
</dbReference>
<reference evidence="1 2" key="1">
    <citation type="submission" date="2017-03" db="EMBL/GenBank/DDBJ databases">
        <title>Genome Survey of Euroglyphus maynei.</title>
        <authorList>
            <person name="Arlian L.G."/>
            <person name="Morgan M.S."/>
            <person name="Rider S.D."/>
        </authorList>
    </citation>
    <scope>NUCLEOTIDE SEQUENCE [LARGE SCALE GENOMIC DNA]</scope>
    <source>
        <strain evidence="1">Arlian Lab</strain>
        <tissue evidence="1">Whole body</tissue>
    </source>
</reference>
<dbReference type="PANTHER" id="PTHR10947:SF3">
    <property type="entry name" value="LEUCINE-RICH REPEAT-CONTAINING PROTEIN 47"/>
    <property type="match status" value="1"/>
</dbReference>
<dbReference type="InterPro" id="IPR045060">
    <property type="entry name" value="Phe-tRNA-ligase_IIc_bsu"/>
</dbReference>
<dbReference type="GO" id="GO:0004826">
    <property type="term" value="F:phenylalanine-tRNA ligase activity"/>
    <property type="evidence" value="ECO:0007669"/>
    <property type="project" value="InterPro"/>
</dbReference>
<accession>A0A1Y3BIQ4</accession>
<dbReference type="Gene3D" id="3.50.40.10">
    <property type="entry name" value="Phenylalanyl-trna Synthetase, Chain B, domain 3"/>
    <property type="match status" value="1"/>
</dbReference>
<name>A0A1Y3BIQ4_EURMA</name>
<dbReference type="OrthoDB" id="67933at2759"/>
<gene>
    <name evidence="1" type="ORF">BLA29_012066</name>
</gene>
<protein>
    <submittedName>
        <fullName evidence="1">Phenylalanyl-tRNA synthetase beta chain-like protein</fullName>
    </submittedName>
</protein>
<keyword evidence="2" id="KW-1185">Reference proteome</keyword>
<dbReference type="PANTHER" id="PTHR10947">
    <property type="entry name" value="PHENYLALANYL-TRNA SYNTHETASE BETA CHAIN AND LEUCINE-RICH REPEAT-CONTAINING PROTEIN 47"/>
    <property type="match status" value="1"/>
</dbReference>
<proteinExistence type="predicted"/>